<reference evidence="1 2" key="1">
    <citation type="submission" date="2024-01" db="EMBL/GenBank/DDBJ databases">
        <title>Genome assemblies of Stephania.</title>
        <authorList>
            <person name="Yang L."/>
        </authorList>
    </citation>
    <scope>NUCLEOTIDE SEQUENCE [LARGE SCALE GENOMIC DNA]</scope>
    <source>
        <strain evidence="1">YNDBR</strain>
        <tissue evidence="1">Leaf</tissue>
    </source>
</reference>
<dbReference type="Proteomes" id="UP001420932">
    <property type="component" value="Unassembled WGS sequence"/>
</dbReference>
<protein>
    <submittedName>
        <fullName evidence="1">Uncharacterized protein</fullName>
    </submittedName>
</protein>
<sequence>MDADISTIASILQSVSNMSDQFINKNKSVMTFNSNVSYHLKYHLSSKLDIPVRENIENT</sequence>
<comment type="caution">
    <text evidence="1">The sequence shown here is derived from an EMBL/GenBank/DDBJ whole genome shotgun (WGS) entry which is preliminary data.</text>
</comment>
<organism evidence="1 2">
    <name type="scientific">Stephania yunnanensis</name>
    <dbReference type="NCBI Taxonomy" id="152371"/>
    <lineage>
        <taxon>Eukaryota</taxon>
        <taxon>Viridiplantae</taxon>
        <taxon>Streptophyta</taxon>
        <taxon>Embryophyta</taxon>
        <taxon>Tracheophyta</taxon>
        <taxon>Spermatophyta</taxon>
        <taxon>Magnoliopsida</taxon>
        <taxon>Ranunculales</taxon>
        <taxon>Menispermaceae</taxon>
        <taxon>Menispermoideae</taxon>
        <taxon>Cissampelideae</taxon>
        <taxon>Stephania</taxon>
    </lineage>
</organism>
<evidence type="ECO:0000313" key="1">
    <source>
        <dbReference type="EMBL" id="KAK9151750.1"/>
    </source>
</evidence>
<keyword evidence="2" id="KW-1185">Reference proteome</keyword>
<proteinExistence type="predicted"/>
<evidence type="ECO:0000313" key="2">
    <source>
        <dbReference type="Proteomes" id="UP001420932"/>
    </source>
</evidence>
<gene>
    <name evidence="1" type="ORF">Syun_010059</name>
</gene>
<accession>A0AAP0PRG4</accession>
<dbReference type="EMBL" id="JBBNAF010000004">
    <property type="protein sequence ID" value="KAK9151750.1"/>
    <property type="molecule type" value="Genomic_DNA"/>
</dbReference>
<name>A0AAP0PRG4_9MAGN</name>
<dbReference type="AlphaFoldDB" id="A0AAP0PRG4"/>